<dbReference type="InterPro" id="IPR029058">
    <property type="entry name" value="AB_hydrolase_fold"/>
</dbReference>
<evidence type="ECO:0000313" key="3">
    <source>
        <dbReference type="Proteomes" id="UP000324800"/>
    </source>
</evidence>
<comment type="caution">
    <text evidence="2">The sequence shown here is derived from an EMBL/GenBank/DDBJ whole genome shotgun (WGS) entry which is preliminary data.</text>
</comment>
<dbReference type="EMBL" id="SNRW01003468">
    <property type="protein sequence ID" value="KAA6389763.1"/>
    <property type="molecule type" value="Genomic_DNA"/>
</dbReference>
<sequence length="250" mass="28817">MFLARYPPITQEWKDKFIESFASVAAPYSGAFESYQFLAAPRRWIVPTLSPNTTYELVKFFVGVYWMSPSDVIYDPETVIAKVEQKDYKKKNEQQQQIKQKKSIFESLRSNKQKQNNNNNKQSNDNIVLTKFSISNITSTFSSTNRKLMLSAMENIQTQIGKKFFAAPNVETVVFYGSGKLTERFATQFDDSEVGYHLWENEGIIESEFGDGTVNSASLRAPFMWRYMQQPTVLIKEYTLATHLKVLTDP</sequence>
<feature type="coiled-coil region" evidence="1">
    <location>
        <begin position="91"/>
        <end position="125"/>
    </location>
</feature>
<evidence type="ECO:0000256" key="1">
    <source>
        <dbReference type="SAM" id="Coils"/>
    </source>
</evidence>
<gene>
    <name evidence="2" type="ORF">EZS28_014707</name>
</gene>
<dbReference type="AlphaFoldDB" id="A0A5J4W5E6"/>
<keyword evidence="1" id="KW-0175">Coiled coil</keyword>
<dbReference type="GO" id="GO:0008374">
    <property type="term" value="F:O-acyltransferase activity"/>
    <property type="evidence" value="ECO:0007669"/>
    <property type="project" value="InterPro"/>
</dbReference>
<dbReference type="Proteomes" id="UP000324800">
    <property type="component" value="Unassembled WGS sequence"/>
</dbReference>
<dbReference type="Gene3D" id="3.40.50.1820">
    <property type="entry name" value="alpha/beta hydrolase"/>
    <property type="match status" value="1"/>
</dbReference>
<proteinExistence type="predicted"/>
<dbReference type="InterPro" id="IPR003386">
    <property type="entry name" value="LACT/PDAT_acylTrfase"/>
</dbReference>
<dbReference type="Pfam" id="PF02450">
    <property type="entry name" value="LCAT"/>
    <property type="match status" value="1"/>
</dbReference>
<protein>
    <submittedName>
        <fullName evidence="2">Uncharacterized protein</fullName>
    </submittedName>
</protein>
<reference evidence="2 3" key="1">
    <citation type="submission" date="2019-03" db="EMBL/GenBank/DDBJ databases">
        <title>Single cell metagenomics reveals metabolic interactions within the superorganism composed of flagellate Streblomastix strix and complex community of Bacteroidetes bacteria on its surface.</title>
        <authorList>
            <person name="Treitli S.C."/>
            <person name="Kolisko M."/>
            <person name="Husnik F."/>
            <person name="Keeling P."/>
            <person name="Hampl V."/>
        </authorList>
    </citation>
    <scope>NUCLEOTIDE SEQUENCE [LARGE SCALE GENOMIC DNA]</scope>
    <source>
        <strain evidence="2">ST1C</strain>
    </source>
</reference>
<dbReference type="OrthoDB" id="190846at2759"/>
<dbReference type="GO" id="GO:0006629">
    <property type="term" value="P:lipid metabolic process"/>
    <property type="evidence" value="ECO:0007669"/>
    <property type="project" value="InterPro"/>
</dbReference>
<organism evidence="2 3">
    <name type="scientific">Streblomastix strix</name>
    <dbReference type="NCBI Taxonomy" id="222440"/>
    <lineage>
        <taxon>Eukaryota</taxon>
        <taxon>Metamonada</taxon>
        <taxon>Preaxostyla</taxon>
        <taxon>Oxymonadida</taxon>
        <taxon>Streblomastigidae</taxon>
        <taxon>Streblomastix</taxon>
    </lineage>
</organism>
<evidence type="ECO:0000313" key="2">
    <source>
        <dbReference type="EMBL" id="KAA6389763.1"/>
    </source>
</evidence>
<accession>A0A5J4W5E6</accession>
<name>A0A5J4W5E6_9EUKA</name>